<reference evidence="7 8" key="1">
    <citation type="submission" date="2016-09" db="EMBL/GenBank/DDBJ databases">
        <title>Acidihalobacter prosperus V6 (DSM14174).</title>
        <authorList>
            <person name="Khaleque H.N."/>
            <person name="Ramsay J.P."/>
            <person name="Murphy R.J.T."/>
            <person name="Kaksonen A.H."/>
            <person name="Boxall N.J."/>
            <person name="Watkin E.L.J."/>
        </authorList>
    </citation>
    <scope>NUCLEOTIDE SEQUENCE [LARGE SCALE GENOMIC DNA]</scope>
    <source>
        <strain evidence="7 8">V6</strain>
    </source>
</reference>
<keyword evidence="7" id="KW-0378">Hydrolase</keyword>
<evidence type="ECO:0000259" key="6">
    <source>
        <dbReference type="Pfam" id="PF00149"/>
    </source>
</evidence>
<dbReference type="Gene3D" id="3.60.21.10">
    <property type="match status" value="1"/>
</dbReference>
<dbReference type="SUPFAM" id="SSF56300">
    <property type="entry name" value="Metallo-dependent phosphatases"/>
    <property type="match status" value="1"/>
</dbReference>
<dbReference type="GO" id="GO:0009245">
    <property type="term" value="P:lipid A biosynthetic process"/>
    <property type="evidence" value="ECO:0007669"/>
    <property type="project" value="TreeGrafter"/>
</dbReference>
<name>A0A1D8K5R6_9GAMM</name>
<dbReference type="InterPro" id="IPR029052">
    <property type="entry name" value="Metallo-depent_PP-like"/>
</dbReference>
<dbReference type="GO" id="GO:0046872">
    <property type="term" value="F:metal ion binding"/>
    <property type="evidence" value="ECO:0007669"/>
    <property type="project" value="UniProtKB-KW"/>
</dbReference>
<evidence type="ECO:0000256" key="2">
    <source>
        <dbReference type="ARBA" id="ARBA00022519"/>
    </source>
</evidence>
<dbReference type="KEGG" id="aaeo:BJI67_03720"/>
<dbReference type="AlphaFoldDB" id="A0A1D8K5R6"/>
<dbReference type="RefSeq" id="WP_070071891.1">
    <property type="nucleotide sequence ID" value="NZ_CP017448.1"/>
</dbReference>
<keyword evidence="3" id="KW-0479">Metal-binding</keyword>
<proteinExistence type="predicted"/>
<evidence type="ECO:0000256" key="1">
    <source>
        <dbReference type="ARBA" id="ARBA00022475"/>
    </source>
</evidence>
<dbReference type="InterPro" id="IPR043461">
    <property type="entry name" value="LpxH-like"/>
</dbReference>
<dbReference type="Pfam" id="PF00149">
    <property type="entry name" value="Metallophos"/>
    <property type="match status" value="1"/>
</dbReference>
<evidence type="ECO:0000256" key="4">
    <source>
        <dbReference type="ARBA" id="ARBA00023136"/>
    </source>
</evidence>
<keyword evidence="2" id="KW-0997">Cell inner membrane</keyword>
<dbReference type="EMBL" id="CP017448">
    <property type="protein sequence ID" value="AOV16298.1"/>
    <property type="molecule type" value="Genomic_DNA"/>
</dbReference>
<dbReference type="InterPro" id="IPR004843">
    <property type="entry name" value="Calcineurin-like_PHP"/>
</dbReference>
<evidence type="ECO:0000313" key="7">
    <source>
        <dbReference type="EMBL" id="AOV16298.1"/>
    </source>
</evidence>
<evidence type="ECO:0000256" key="3">
    <source>
        <dbReference type="ARBA" id="ARBA00022723"/>
    </source>
</evidence>
<keyword evidence="1" id="KW-1003">Cell membrane</keyword>
<accession>A0A1D8K5R6</accession>
<organism evidence="7 8">
    <name type="scientific">Acidihalobacter aeolianus</name>
    <dbReference type="NCBI Taxonomy" id="2792603"/>
    <lineage>
        <taxon>Bacteria</taxon>
        <taxon>Pseudomonadati</taxon>
        <taxon>Pseudomonadota</taxon>
        <taxon>Gammaproteobacteria</taxon>
        <taxon>Chromatiales</taxon>
        <taxon>Ectothiorhodospiraceae</taxon>
        <taxon>Acidihalobacter</taxon>
    </lineage>
</organism>
<keyword evidence="4" id="KW-0472">Membrane</keyword>
<feature type="domain" description="Calcineurin-like phosphoesterase" evidence="6">
    <location>
        <begin position="7"/>
        <end position="206"/>
    </location>
</feature>
<dbReference type="PANTHER" id="PTHR34990">
    <property type="entry name" value="UDP-2,3-DIACYLGLUCOSAMINE HYDROLASE-RELATED"/>
    <property type="match status" value="1"/>
</dbReference>
<protein>
    <submittedName>
        <fullName evidence="7">UDP-2,3-diacylglucosamine hydrolase</fullName>
    </submittedName>
</protein>
<evidence type="ECO:0000256" key="5">
    <source>
        <dbReference type="ARBA" id="ARBA00023211"/>
    </source>
</evidence>
<dbReference type="GO" id="GO:0016020">
    <property type="term" value="C:membrane"/>
    <property type="evidence" value="ECO:0007669"/>
    <property type="project" value="GOC"/>
</dbReference>
<dbReference type="Proteomes" id="UP000095342">
    <property type="component" value="Chromosome"/>
</dbReference>
<gene>
    <name evidence="7" type="ORF">BJI67_03720</name>
</gene>
<dbReference type="GO" id="GO:0008758">
    <property type="term" value="F:UDP-2,3-diacylglucosamine hydrolase activity"/>
    <property type="evidence" value="ECO:0007669"/>
    <property type="project" value="TreeGrafter"/>
</dbReference>
<dbReference type="CDD" id="cd07398">
    <property type="entry name" value="MPP_YbbF-LpxH"/>
    <property type="match status" value="1"/>
</dbReference>
<keyword evidence="5" id="KW-0464">Manganese</keyword>
<keyword evidence="8" id="KW-1185">Reference proteome</keyword>
<sequence length="280" mass="31728">MSHLDYRAIFISDIHLGTPDCRADYLLDFLRHARCDTLYLVGDVFDLWAMRRQVHWPASHSEIVRTFFELAANGTRVVYTPGNHDESLRLWAGTTFKGVEIRLDAVHVTLDGRRLRVSHGDEFDAAVRCGRVAQAVGDAAYNFLLWLNRLSAHLRGRWGLPYWSLSAWIKGRVGGARRYVQRFMSAAAHEAGRGEFDGYVCGHIHVAGIEHVDGVLYCNDGDWVEHCTALVESRDGRLQLIHWADHKRVEREHAGNEVVDAGSPLPVPELAPQWARQLSR</sequence>
<evidence type="ECO:0000313" key="8">
    <source>
        <dbReference type="Proteomes" id="UP000095342"/>
    </source>
</evidence>
<dbReference type="PANTHER" id="PTHR34990:SF2">
    <property type="entry name" value="BLL8164 PROTEIN"/>
    <property type="match status" value="1"/>
</dbReference>